<feature type="domain" description="DNA ligase D polymerase" evidence="2">
    <location>
        <begin position="31"/>
        <end position="282"/>
    </location>
</feature>
<dbReference type="EC" id="6.5.1.1" evidence="3"/>
<accession>A0A936NBL3</accession>
<dbReference type="Proteomes" id="UP000727993">
    <property type="component" value="Unassembled WGS sequence"/>
</dbReference>
<sequence>MAAAAIEVQAGDRAVRVSSPDRILWPQAGITKGDLARYWADLGEVGLRGYRSRPVHLHRFPKGIDADGFFQKRIPSQRPDWIHRAHIVGPNGTSSDALCPTDVAHLVWGAQMGTIEFHPWPTRSWEPEHPDELRIDLDPSPGTGFDEARQAAGLTREVLTEVGLTGWPKTSGKRGIHVLVRITPSWDFVQVRAAAVALARELERRAPKLVTAAWWKEERGERVFVDFNQNCRDRTLCGAWSPRPTPTATVSAPFRWADLEHVEPGDVTVANGVRHLASTGDAHGGIDDAAASIDGLLEWADRDEANGIPDAPWPPTFPKMPGEARRVAPSRRTSQP</sequence>
<dbReference type="NCBIfam" id="TIGR02778">
    <property type="entry name" value="ligD_pol"/>
    <property type="match status" value="1"/>
</dbReference>
<dbReference type="Gene3D" id="3.90.920.10">
    <property type="entry name" value="DNA primase, PRIM domain"/>
    <property type="match status" value="1"/>
</dbReference>
<proteinExistence type="predicted"/>
<dbReference type="GO" id="GO:0003910">
    <property type="term" value="F:DNA ligase (ATP) activity"/>
    <property type="evidence" value="ECO:0007669"/>
    <property type="project" value="UniProtKB-EC"/>
</dbReference>
<comment type="caution">
    <text evidence="3">The sequence shown here is derived from an EMBL/GenBank/DDBJ whole genome shotgun (WGS) entry which is preliminary data.</text>
</comment>
<dbReference type="InterPro" id="IPR014145">
    <property type="entry name" value="LigD_pol_dom"/>
</dbReference>
<dbReference type="AlphaFoldDB" id="A0A936NBL3"/>
<dbReference type="EMBL" id="JADJZA010000007">
    <property type="protein sequence ID" value="MBK9297302.1"/>
    <property type="molecule type" value="Genomic_DNA"/>
</dbReference>
<dbReference type="PANTHER" id="PTHR42705">
    <property type="entry name" value="BIFUNCTIONAL NON-HOMOLOGOUS END JOINING PROTEIN LIGD"/>
    <property type="match status" value="1"/>
</dbReference>
<evidence type="ECO:0000259" key="2">
    <source>
        <dbReference type="Pfam" id="PF21686"/>
    </source>
</evidence>
<organism evidence="3 4">
    <name type="scientific">Candidatus Neomicrothrix subdominans</name>
    <dbReference type="NCBI Taxonomy" id="2954438"/>
    <lineage>
        <taxon>Bacteria</taxon>
        <taxon>Bacillati</taxon>
        <taxon>Actinomycetota</taxon>
        <taxon>Acidimicrobiia</taxon>
        <taxon>Acidimicrobiales</taxon>
        <taxon>Microthrixaceae</taxon>
        <taxon>Candidatus Neomicrothrix</taxon>
    </lineage>
</organism>
<dbReference type="Pfam" id="PF21686">
    <property type="entry name" value="LigD_Prim-Pol"/>
    <property type="match status" value="1"/>
</dbReference>
<evidence type="ECO:0000313" key="4">
    <source>
        <dbReference type="Proteomes" id="UP000727993"/>
    </source>
</evidence>
<reference evidence="3 4" key="1">
    <citation type="submission" date="2020-10" db="EMBL/GenBank/DDBJ databases">
        <title>Connecting structure to function with the recovery of over 1000 high-quality activated sludge metagenome-assembled genomes encoding full-length rRNA genes using long-read sequencing.</title>
        <authorList>
            <person name="Singleton C.M."/>
            <person name="Petriglieri F."/>
            <person name="Kristensen J.M."/>
            <person name="Kirkegaard R.H."/>
            <person name="Michaelsen T.Y."/>
            <person name="Andersen M.H."/>
            <person name="Karst S.M."/>
            <person name="Dueholm M.S."/>
            <person name="Nielsen P.H."/>
            <person name="Albertsen M."/>
        </authorList>
    </citation>
    <scope>NUCLEOTIDE SEQUENCE [LARGE SCALE GENOMIC DNA]</scope>
    <source>
        <strain evidence="3">Lyne_18-Q3-R50-59_MAXAC.006</strain>
    </source>
</reference>
<dbReference type="InterPro" id="IPR052171">
    <property type="entry name" value="NHEJ_LigD"/>
</dbReference>
<feature type="region of interest" description="Disordered" evidence="1">
    <location>
        <begin position="303"/>
        <end position="336"/>
    </location>
</feature>
<keyword evidence="3" id="KW-0436">Ligase</keyword>
<name>A0A936NBL3_9ACTN</name>
<dbReference type="PANTHER" id="PTHR42705:SF3">
    <property type="entry name" value="ATP-DEPENDENT DNA LIGASE"/>
    <property type="match status" value="1"/>
</dbReference>
<gene>
    <name evidence="3" type="primary">ligD</name>
    <name evidence="3" type="ORF">IPN02_10830</name>
</gene>
<evidence type="ECO:0000256" key="1">
    <source>
        <dbReference type="SAM" id="MobiDB-lite"/>
    </source>
</evidence>
<evidence type="ECO:0000313" key="3">
    <source>
        <dbReference type="EMBL" id="MBK9297302.1"/>
    </source>
</evidence>
<protein>
    <submittedName>
        <fullName evidence="3">Non-homologous end-joining DNA ligase</fullName>
        <ecNumber evidence="3">6.5.1.1</ecNumber>
    </submittedName>
</protein>